<evidence type="ECO:0000256" key="2">
    <source>
        <dbReference type="ARBA" id="ARBA00007681"/>
    </source>
</evidence>
<dbReference type="Gene3D" id="3.40.1380.10">
    <property type="match status" value="1"/>
</dbReference>
<dbReference type="GO" id="GO:0045259">
    <property type="term" value="C:proton-transporting ATP synthase complex"/>
    <property type="evidence" value="ECO:0007669"/>
    <property type="project" value="UniProtKB-KW"/>
</dbReference>
<evidence type="ECO:0000256" key="9">
    <source>
        <dbReference type="SAM" id="Coils"/>
    </source>
</evidence>
<keyword evidence="10" id="KW-0496">Mitochondrion</keyword>
<evidence type="ECO:0000256" key="8">
    <source>
        <dbReference type="ARBA" id="ARBA00023310"/>
    </source>
</evidence>
<dbReference type="PANTHER" id="PTHR11693:SF22">
    <property type="entry name" value="ATP SYNTHASE SUBUNIT GAMMA, MITOCHONDRIAL"/>
    <property type="match status" value="1"/>
</dbReference>
<proteinExistence type="inferred from homology"/>
<dbReference type="GO" id="GO:0046933">
    <property type="term" value="F:proton-transporting ATP synthase activity, rotational mechanism"/>
    <property type="evidence" value="ECO:0007669"/>
    <property type="project" value="InterPro"/>
</dbReference>
<dbReference type="GeneID" id="32891767"/>
<keyword evidence="5" id="KW-0406">Ion transport</keyword>
<accession>A0A1W6R248</accession>
<organism evidence="10">
    <name type="scientific">Pharyngomonas kirbyi</name>
    <dbReference type="NCBI Taxonomy" id="63601"/>
    <lineage>
        <taxon>Eukaryota</taxon>
        <taxon>Discoba</taxon>
        <taxon>Heterolobosea</taxon>
        <taxon>Pharyngomonada</taxon>
        <taxon>Pharyngomonas</taxon>
    </lineage>
</organism>
<keyword evidence="3" id="KW-0813">Transport</keyword>
<protein>
    <submittedName>
        <fullName evidence="10">ATP synthase F1 subunit gamma</fullName>
    </submittedName>
</protein>
<dbReference type="Pfam" id="PF00231">
    <property type="entry name" value="ATP-synt"/>
    <property type="match status" value="1"/>
</dbReference>
<dbReference type="PANTHER" id="PTHR11693">
    <property type="entry name" value="ATP SYNTHASE GAMMA CHAIN"/>
    <property type="match status" value="1"/>
</dbReference>
<reference evidence="10" key="1">
    <citation type="journal article" date="2017" name="Genome Biol. Evol.">
        <title>Mitochondrial Genome Evolution and a Novel RNA Editing System in Deep-Branching Heteroloboseids.</title>
        <authorList>
            <person name="Yang J."/>
            <person name="Harding T."/>
            <person name="Kamikawa R."/>
            <person name="Simpson A.G.B."/>
            <person name="Roger A.J."/>
        </authorList>
    </citation>
    <scope>NUCLEOTIDE SEQUENCE</scope>
    <source>
        <strain evidence="10">AS12B</strain>
    </source>
</reference>
<dbReference type="PRINTS" id="PR00126">
    <property type="entry name" value="ATPASEGAMMA"/>
</dbReference>
<dbReference type="AlphaFoldDB" id="A0A1W6R248"/>
<dbReference type="EMBL" id="KX891215">
    <property type="protein sequence ID" value="ARO47974.1"/>
    <property type="molecule type" value="Genomic_DNA"/>
</dbReference>
<geneLocation type="mitochondrion" evidence="10"/>
<keyword evidence="4" id="KW-0375">Hydrogen ion transport</keyword>
<evidence type="ECO:0000256" key="7">
    <source>
        <dbReference type="ARBA" id="ARBA00023196"/>
    </source>
</evidence>
<evidence type="ECO:0000256" key="6">
    <source>
        <dbReference type="ARBA" id="ARBA00023136"/>
    </source>
</evidence>
<evidence type="ECO:0000313" key="10">
    <source>
        <dbReference type="EMBL" id="ARO47974.1"/>
    </source>
</evidence>
<keyword evidence="7" id="KW-0139">CF(1)</keyword>
<dbReference type="SUPFAM" id="SSF52943">
    <property type="entry name" value="ATP synthase (F1-ATPase), gamma subunit"/>
    <property type="match status" value="1"/>
</dbReference>
<dbReference type="RefSeq" id="YP_009370808.1">
    <property type="nucleotide sequence ID" value="NC_034798.1"/>
</dbReference>
<sequence length="294" mass="33993">MINHKQILSKLNSYKSLHELTKAIQLVAISKLASLKKKELNRSLLPSKQLLSVPLNEPINKPFIIPITTDKSCCGSINNNIMESVKYYAQSAQEQYSLFLIGKKGLSISKKLYNKELNYNITEVTKYSLSMITIGLLVDKLNSYSKDSCFDEYVIIYNYFKNIVTQQLSSLRLRSKEKFISHIHKYVEDNKYISNILEKKHSNFLEDLYDYSAFVVFSKTLYENEMSEYGARASSMRNASKNAEDLINKLQLQYNKARQAHITNELIEIISCVNSIMSSDSLDKYSFYLKFVHE</sequence>
<evidence type="ECO:0000256" key="1">
    <source>
        <dbReference type="ARBA" id="ARBA00004170"/>
    </source>
</evidence>
<name>A0A1W6R248_9EUKA</name>
<evidence type="ECO:0000256" key="3">
    <source>
        <dbReference type="ARBA" id="ARBA00022448"/>
    </source>
</evidence>
<keyword evidence="8" id="KW-0066">ATP synthesis</keyword>
<dbReference type="CDD" id="cd12151">
    <property type="entry name" value="F1-ATPase_gamma"/>
    <property type="match status" value="1"/>
</dbReference>
<keyword evidence="9" id="KW-0175">Coiled coil</keyword>
<keyword evidence="6" id="KW-0472">Membrane</keyword>
<comment type="similarity">
    <text evidence="2">Belongs to the ATPase gamma chain family.</text>
</comment>
<comment type="subcellular location">
    <subcellularLocation>
        <location evidence="1">Membrane</location>
        <topology evidence="1">Peripheral membrane protein</topology>
    </subcellularLocation>
</comment>
<evidence type="ECO:0000256" key="4">
    <source>
        <dbReference type="ARBA" id="ARBA00022781"/>
    </source>
</evidence>
<dbReference type="InterPro" id="IPR000131">
    <property type="entry name" value="ATP_synth_F1_gsu"/>
</dbReference>
<dbReference type="Gene3D" id="1.10.287.80">
    <property type="entry name" value="ATP synthase, gamma subunit, helix hairpin domain"/>
    <property type="match status" value="1"/>
</dbReference>
<gene>
    <name evidence="10" type="primary">atp3</name>
</gene>
<feature type="coiled-coil region" evidence="9">
    <location>
        <begin position="233"/>
        <end position="260"/>
    </location>
</feature>
<evidence type="ECO:0000256" key="5">
    <source>
        <dbReference type="ARBA" id="ARBA00023065"/>
    </source>
</evidence>
<dbReference type="InterPro" id="IPR035968">
    <property type="entry name" value="ATP_synth_F1_ATPase_gsu"/>
</dbReference>